<dbReference type="GO" id="GO:0008218">
    <property type="term" value="P:bioluminescence"/>
    <property type="evidence" value="ECO:0007669"/>
    <property type="project" value="UniProtKB-KW"/>
</dbReference>
<dbReference type="FunCoup" id="A0A1S3J1C6">
    <property type="interactions" value="367"/>
</dbReference>
<dbReference type="GO" id="GO:0016405">
    <property type="term" value="F:CoA-ligase activity"/>
    <property type="evidence" value="ECO:0007669"/>
    <property type="project" value="TreeGrafter"/>
</dbReference>
<evidence type="ECO:0000259" key="9">
    <source>
        <dbReference type="Pfam" id="PF00501"/>
    </source>
</evidence>
<dbReference type="InterPro" id="IPR042099">
    <property type="entry name" value="ANL_N_sf"/>
</dbReference>
<evidence type="ECO:0000256" key="1">
    <source>
        <dbReference type="ARBA" id="ARBA00006432"/>
    </source>
</evidence>
<dbReference type="GO" id="GO:0005524">
    <property type="term" value="F:ATP binding"/>
    <property type="evidence" value="ECO:0007669"/>
    <property type="project" value="UniProtKB-KW"/>
</dbReference>
<dbReference type="PANTHER" id="PTHR24096">
    <property type="entry name" value="LONG-CHAIN-FATTY-ACID--COA LIGASE"/>
    <property type="match status" value="1"/>
</dbReference>
<dbReference type="AlphaFoldDB" id="A0A1S3J1C6"/>
<dbReference type="FunFam" id="3.30.300.30:FF:000007">
    <property type="entry name" value="4-coumarate--CoA ligase 2"/>
    <property type="match status" value="1"/>
</dbReference>
<dbReference type="InterPro" id="IPR025110">
    <property type="entry name" value="AMP-bd_C"/>
</dbReference>
<accession>A0A1S3J1C6</accession>
<reference evidence="12" key="1">
    <citation type="submission" date="2025-08" db="UniProtKB">
        <authorList>
            <consortium name="RefSeq"/>
        </authorList>
    </citation>
    <scope>IDENTIFICATION</scope>
    <source>
        <tissue evidence="12">Gonads</tissue>
    </source>
</reference>
<evidence type="ECO:0000256" key="8">
    <source>
        <dbReference type="ARBA" id="ARBA00048497"/>
    </source>
</evidence>
<dbReference type="Pfam" id="PF00501">
    <property type="entry name" value="AMP-binding"/>
    <property type="match status" value="1"/>
</dbReference>
<feature type="domain" description="AMP-dependent synthetase/ligase" evidence="9">
    <location>
        <begin position="29"/>
        <end position="397"/>
    </location>
</feature>
<dbReference type="FunFam" id="3.40.50.12780:FF:000003">
    <property type="entry name" value="Long-chain-fatty-acid--CoA ligase FadD"/>
    <property type="match status" value="1"/>
</dbReference>
<dbReference type="Proteomes" id="UP000085678">
    <property type="component" value="Unplaced"/>
</dbReference>
<evidence type="ECO:0000313" key="11">
    <source>
        <dbReference type="Proteomes" id="UP000085678"/>
    </source>
</evidence>
<dbReference type="KEGG" id="lak:106169357"/>
<dbReference type="RefSeq" id="XP_013404245.2">
    <property type="nucleotide sequence ID" value="XM_013548791.2"/>
</dbReference>
<dbReference type="InterPro" id="IPR045851">
    <property type="entry name" value="AMP-bd_C_sf"/>
</dbReference>
<name>A0A1S3J1C6_LINAN</name>
<protein>
    <recommendedName>
        <fullName evidence="3">Luciferin 4-monooxygenase</fullName>
        <ecNumber evidence="2">1.13.12.7</ecNumber>
    </recommendedName>
</protein>
<dbReference type="Pfam" id="PF13193">
    <property type="entry name" value="AMP-binding_C"/>
    <property type="match status" value="1"/>
</dbReference>
<keyword evidence="7" id="KW-0599">Photoprotein</keyword>
<evidence type="ECO:0000256" key="3">
    <source>
        <dbReference type="ARBA" id="ARBA00019043"/>
    </source>
</evidence>
<evidence type="ECO:0000256" key="4">
    <source>
        <dbReference type="ARBA" id="ARBA00022741"/>
    </source>
</evidence>
<dbReference type="InParanoid" id="A0A1S3J1C6"/>
<dbReference type="SUPFAM" id="SSF56801">
    <property type="entry name" value="Acetyl-CoA synthetase-like"/>
    <property type="match status" value="1"/>
</dbReference>
<proteinExistence type="inferred from homology"/>
<dbReference type="Gene3D" id="3.30.300.30">
    <property type="match status" value="1"/>
</dbReference>
<comment type="similarity">
    <text evidence="1">Belongs to the ATP-dependent AMP-binding enzyme family.</text>
</comment>
<comment type="catalytic activity">
    <reaction evidence="8">
        <text>firefly D-luciferin + ATP + O2 = firefly oxyluciferin + hnu + AMP + CO2 + diphosphate</text>
        <dbReference type="Rhea" id="RHEA:10732"/>
        <dbReference type="ChEBI" id="CHEBI:15379"/>
        <dbReference type="ChEBI" id="CHEBI:16526"/>
        <dbReference type="ChEBI" id="CHEBI:16792"/>
        <dbReference type="ChEBI" id="CHEBI:30212"/>
        <dbReference type="ChEBI" id="CHEBI:30616"/>
        <dbReference type="ChEBI" id="CHEBI:33019"/>
        <dbReference type="ChEBI" id="CHEBI:58038"/>
        <dbReference type="ChEBI" id="CHEBI:456215"/>
        <dbReference type="EC" id="1.13.12.7"/>
    </reaction>
</comment>
<gene>
    <name evidence="12" type="primary">LOC106169357</name>
</gene>
<dbReference type="OrthoDB" id="10253869at2759"/>
<dbReference type="Gene3D" id="3.40.50.12780">
    <property type="entry name" value="N-terminal domain of ligase-like"/>
    <property type="match status" value="1"/>
</dbReference>
<dbReference type="InterPro" id="IPR000873">
    <property type="entry name" value="AMP-dep_synth/lig_dom"/>
</dbReference>
<keyword evidence="5" id="KW-0067">ATP-binding</keyword>
<sequence length="542" mass="59514">MANAQGVVRSKLPSVEIPENVSLAEFVLQNAEKYGDLVALVNGETGQQFTYRELLQNVRRVGSGLFKAGLRKNDVFYIYCPNVPEYAFGLLGALAIGGVVTTVNPLYTEEELEYQLRSTKATFIMTVPENVSKVKDAAREIGHLKVVYVVGDAPAGTFPFSVLLNDDGIAFPSFVPFNTREDVAILPSSSGTTGMPKPVMLTHYNLVANLMQIDDSGIYASVTPGKDSFIGALPFYHIYGMVQIVFKGIEQGARVVTMRRYHFAEYVELTSRFRGSVLHCVPPIVIHLAKNPLVDKYDLSCVRDILSGAAPLGKNTEIAIQKRLGISIGQGYGLTETSPVVLAPPRVNCFPRKSGSSGILVPNTESKVVDPDTKQVLGANQDGELWFRGPQVMKGYFNLPQATAECIDKDGWFHTGDIGHYDEEGYFYVVDRLKELIKYKGFQVAPAELEHLIHTHPAVADVAVIGVPDEIAGELPKAYVILKHDVTATAQDISDFVAEHLAPHKRLRGGVEFVTEIPKSPSGKILRRELRKRASKQLKAKL</sequence>
<dbReference type="STRING" id="7574.A0A1S3J1C6"/>
<evidence type="ECO:0000313" key="12">
    <source>
        <dbReference type="RefSeq" id="XP_013404245.2"/>
    </source>
</evidence>
<keyword evidence="4" id="KW-0547">Nucleotide-binding</keyword>
<keyword evidence="12" id="KW-0436">Ligase</keyword>
<dbReference type="EC" id="1.13.12.7" evidence="2"/>
<evidence type="ECO:0000256" key="2">
    <source>
        <dbReference type="ARBA" id="ARBA00012532"/>
    </source>
</evidence>
<evidence type="ECO:0000256" key="6">
    <source>
        <dbReference type="ARBA" id="ARBA00023223"/>
    </source>
</evidence>
<evidence type="ECO:0000256" key="5">
    <source>
        <dbReference type="ARBA" id="ARBA00022840"/>
    </source>
</evidence>
<evidence type="ECO:0000259" key="10">
    <source>
        <dbReference type="Pfam" id="PF13193"/>
    </source>
</evidence>
<keyword evidence="6" id="KW-0455">Luminescence</keyword>
<organism evidence="11 12">
    <name type="scientific">Lingula anatina</name>
    <name type="common">Brachiopod</name>
    <name type="synonym">Lingula unguis</name>
    <dbReference type="NCBI Taxonomy" id="7574"/>
    <lineage>
        <taxon>Eukaryota</taxon>
        <taxon>Metazoa</taxon>
        <taxon>Spiralia</taxon>
        <taxon>Lophotrochozoa</taxon>
        <taxon>Brachiopoda</taxon>
        <taxon>Linguliformea</taxon>
        <taxon>Lingulata</taxon>
        <taxon>Lingulida</taxon>
        <taxon>Linguloidea</taxon>
        <taxon>Lingulidae</taxon>
        <taxon>Lingula</taxon>
    </lineage>
</organism>
<dbReference type="PANTHER" id="PTHR24096:SF422">
    <property type="entry name" value="BCDNA.GH02901"/>
    <property type="match status" value="1"/>
</dbReference>
<feature type="domain" description="AMP-binding enzyme C-terminal" evidence="10">
    <location>
        <begin position="448"/>
        <end position="524"/>
    </location>
</feature>
<dbReference type="GeneID" id="106169357"/>
<evidence type="ECO:0000256" key="7">
    <source>
        <dbReference type="ARBA" id="ARBA00023262"/>
    </source>
</evidence>
<keyword evidence="11" id="KW-1185">Reference proteome</keyword>